<evidence type="ECO:0000256" key="2">
    <source>
        <dbReference type="ARBA" id="ARBA00023002"/>
    </source>
</evidence>
<comment type="similarity">
    <text evidence="1 3">Belongs to the short-chain dehydrogenases/reductases (SDR) family.</text>
</comment>
<evidence type="ECO:0000259" key="4">
    <source>
        <dbReference type="SMART" id="SM00822"/>
    </source>
</evidence>
<evidence type="ECO:0000256" key="1">
    <source>
        <dbReference type="ARBA" id="ARBA00006484"/>
    </source>
</evidence>
<dbReference type="Proteomes" id="UP000014184">
    <property type="component" value="Unassembled WGS sequence"/>
</dbReference>
<dbReference type="PRINTS" id="PR00080">
    <property type="entry name" value="SDRFAMILY"/>
</dbReference>
<dbReference type="InterPro" id="IPR036291">
    <property type="entry name" value="NAD(P)-bd_dom_sf"/>
</dbReference>
<comment type="caution">
    <text evidence="5">The sequence shown here is derived from an EMBL/GenBank/DDBJ whole genome shotgun (WGS) entry which is preliminary data.</text>
</comment>
<dbReference type="PIRSF" id="PIRSF000126">
    <property type="entry name" value="11-beta-HSD1"/>
    <property type="match status" value="1"/>
</dbReference>
<dbReference type="GO" id="GO:0016020">
    <property type="term" value="C:membrane"/>
    <property type="evidence" value="ECO:0007669"/>
    <property type="project" value="TreeGrafter"/>
</dbReference>
<dbReference type="InterPro" id="IPR002347">
    <property type="entry name" value="SDR_fam"/>
</dbReference>
<evidence type="ECO:0000256" key="3">
    <source>
        <dbReference type="RuleBase" id="RU000363"/>
    </source>
</evidence>
<protein>
    <submittedName>
        <fullName evidence="5">Short chain dehydrogenase</fullName>
    </submittedName>
</protein>
<dbReference type="SUPFAM" id="SSF51735">
    <property type="entry name" value="NAD(P)-binding Rossmann-fold domains"/>
    <property type="match status" value="1"/>
</dbReference>
<dbReference type="GO" id="GO:0016491">
    <property type="term" value="F:oxidoreductase activity"/>
    <property type="evidence" value="ECO:0007669"/>
    <property type="project" value="UniProtKB-KW"/>
</dbReference>
<evidence type="ECO:0000313" key="6">
    <source>
        <dbReference type="Proteomes" id="UP000014184"/>
    </source>
</evidence>
<evidence type="ECO:0000313" key="5">
    <source>
        <dbReference type="EMBL" id="EOR72711.1"/>
    </source>
</evidence>
<keyword evidence="6" id="KW-1185">Reference proteome</keyword>
<accession>A0A9P2TE22</accession>
<keyword evidence="2" id="KW-0560">Oxidoreductase</keyword>
<dbReference type="EMBL" id="AOSG01000003">
    <property type="protein sequence ID" value="EOR72711.1"/>
    <property type="molecule type" value="Genomic_DNA"/>
</dbReference>
<dbReference type="AlphaFoldDB" id="A0A9P2TE22"/>
<feature type="domain" description="Ketoreductase" evidence="4">
    <location>
        <begin position="9"/>
        <end position="208"/>
    </location>
</feature>
<dbReference type="Gene3D" id="3.40.50.720">
    <property type="entry name" value="NAD(P)-binding Rossmann-like Domain"/>
    <property type="match status" value="1"/>
</dbReference>
<organism evidence="5 6">
    <name type="scientific">Thermobifida fusca TM51</name>
    <dbReference type="NCBI Taxonomy" id="1169414"/>
    <lineage>
        <taxon>Bacteria</taxon>
        <taxon>Bacillati</taxon>
        <taxon>Actinomycetota</taxon>
        <taxon>Actinomycetes</taxon>
        <taxon>Streptosporangiales</taxon>
        <taxon>Nocardiopsidaceae</taxon>
        <taxon>Thermobifida</taxon>
    </lineage>
</organism>
<dbReference type="RefSeq" id="WP_016188042.1">
    <property type="nucleotide sequence ID" value="NZ_AOSG01000003.1"/>
</dbReference>
<dbReference type="PANTHER" id="PTHR44196:SF2">
    <property type="entry name" value="SHORT-CHAIN DEHYDROGENASE-RELATED"/>
    <property type="match status" value="1"/>
</dbReference>
<gene>
    <name evidence="5" type="ORF">TM51_01203</name>
</gene>
<dbReference type="InterPro" id="IPR057326">
    <property type="entry name" value="KR_dom"/>
</dbReference>
<dbReference type="PANTHER" id="PTHR44196">
    <property type="entry name" value="DEHYDROGENASE/REDUCTASE SDR FAMILY MEMBER 7B"/>
    <property type="match status" value="1"/>
</dbReference>
<reference evidence="5 6" key="1">
    <citation type="journal article" date="2013" name="Genome Announc.">
        <title>Draft Genome Sequence of the Lignocellulose Decomposer Thermobifida fusca Strain TM51.</title>
        <authorList>
            <person name="Toth A."/>
            <person name="Barna T."/>
            <person name="Nagy I."/>
            <person name="Horvath B."/>
            <person name="Nagy I."/>
            <person name="Tancsics A."/>
            <person name="Kriszt B."/>
            <person name="Baka E."/>
            <person name="Fekete C."/>
            <person name="Kukolya J."/>
        </authorList>
    </citation>
    <scope>NUCLEOTIDE SEQUENCE [LARGE SCALE GENOMIC DNA]</scope>
    <source>
        <strain evidence="5 6">TM51</strain>
    </source>
</reference>
<dbReference type="SMART" id="SM00822">
    <property type="entry name" value="PKS_KR"/>
    <property type="match status" value="1"/>
</dbReference>
<dbReference type="Pfam" id="PF00106">
    <property type="entry name" value="adh_short"/>
    <property type="match status" value="1"/>
</dbReference>
<sequence length="275" mass="29002">MSDHHAHPRTALITGASTGIGEEYARQLAERGYSLVLVARSADRLAALAAELTDRYGVPAQCLPADLTDDKDLATVEERLRVTGDTADAPIDLLVNNAGQAHGGDFATIPVSAIEDTLALNIRALTRLAHAVLPVQIERARQLREAGSSRPLGMINVASMAGLLPAAPGGAVYSASKAYVLSLTDTLAVEAARHGVRVTAVLPGYVRTDMTRSLQEKGAPDIAFVPRERVVTDSLRGWASGRTRVVPGAQYKAVNALLHALPPGLFHAVAKRTSA</sequence>
<name>A0A9P2TE22_THEFU</name>
<proteinExistence type="inferred from homology"/>
<dbReference type="PRINTS" id="PR00081">
    <property type="entry name" value="GDHRDH"/>
</dbReference>